<sequence length="87" mass="9689">PLAMVFFLMKVMSAEDDHMNEPLFERARTLIQNVYSNDKIMADAGFMSHKASLVSMPSDGPTRLALEASWEATQPSQSRRGSKAKLT</sequence>
<evidence type="ECO:0000313" key="2">
    <source>
        <dbReference type="Proteomes" id="UP001328107"/>
    </source>
</evidence>
<protein>
    <submittedName>
        <fullName evidence="1">Uncharacterized protein</fullName>
    </submittedName>
</protein>
<name>A0AAN5I281_9BILA</name>
<keyword evidence="2" id="KW-1185">Reference proteome</keyword>
<reference evidence="2" key="1">
    <citation type="submission" date="2022-10" db="EMBL/GenBank/DDBJ databases">
        <title>Genome assembly of Pristionchus species.</title>
        <authorList>
            <person name="Yoshida K."/>
            <person name="Sommer R.J."/>
        </authorList>
    </citation>
    <scope>NUCLEOTIDE SEQUENCE [LARGE SCALE GENOMIC DNA]</scope>
    <source>
        <strain evidence="2">RS5460</strain>
    </source>
</reference>
<evidence type="ECO:0000313" key="1">
    <source>
        <dbReference type="EMBL" id="GMR49183.1"/>
    </source>
</evidence>
<feature type="non-terminal residue" evidence="1">
    <location>
        <position position="1"/>
    </location>
</feature>
<gene>
    <name evidence="1" type="ORF">PMAYCL1PPCAC_19378</name>
</gene>
<accession>A0AAN5I281</accession>
<organism evidence="1 2">
    <name type="scientific">Pristionchus mayeri</name>
    <dbReference type="NCBI Taxonomy" id="1317129"/>
    <lineage>
        <taxon>Eukaryota</taxon>
        <taxon>Metazoa</taxon>
        <taxon>Ecdysozoa</taxon>
        <taxon>Nematoda</taxon>
        <taxon>Chromadorea</taxon>
        <taxon>Rhabditida</taxon>
        <taxon>Rhabditina</taxon>
        <taxon>Diplogasteromorpha</taxon>
        <taxon>Diplogasteroidea</taxon>
        <taxon>Neodiplogasteridae</taxon>
        <taxon>Pristionchus</taxon>
    </lineage>
</organism>
<dbReference type="AlphaFoldDB" id="A0AAN5I281"/>
<dbReference type="EMBL" id="BTRK01000004">
    <property type="protein sequence ID" value="GMR49183.1"/>
    <property type="molecule type" value="Genomic_DNA"/>
</dbReference>
<proteinExistence type="predicted"/>
<comment type="caution">
    <text evidence="1">The sequence shown here is derived from an EMBL/GenBank/DDBJ whole genome shotgun (WGS) entry which is preliminary data.</text>
</comment>
<dbReference type="Proteomes" id="UP001328107">
    <property type="component" value="Unassembled WGS sequence"/>
</dbReference>